<dbReference type="PANTHER" id="PTHR11228:SF7">
    <property type="entry name" value="PQQA PEPTIDE CYCLASE"/>
    <property type="match status" value="1"/>
</dbReference>
<evidence type="ECO:0000313" key="9">
    <source>
        <dbReference type="Proteomes" id="UP000813420"/>
    </source>
</evidence>
<dbReference type="GO" id="GO:0051539">
    <property type="term" value="F:4 iron, 4 sulfur cluster binding"/>
    <property type="evidence" value="ECO:0007669"/>
    <property type="project" value="UniProtKB-KW"/>
</dbReference>
<evidence type="ECO:0000256" key="4">
    <source>
        <dbReference type="ARBA" id="ARBA00022723"/>
    </source>
</evidence>
<accession>A0A9D2VX52</accession>
<keyword evidence="2" id="KW-0004">4Fe-4S</keyword>
<dbReference type="InterPro" id="IPR013785">
    <property type="entry name" value="Aldolase_TIM"/>
</dbReference>
<keyword evidence="3" id="KW-0949">S-adenosyl-L-methionine</keyword>
<feature type="domain" description="Radical SAM core" evidence="7">
    <location>
        <begin position="22"/>
        <end position="241"/>
    </location>
</feature>
<dbReference type="PIRSF" id="PIRSF037420">
    <property type="entry name" value="PQQ_syn_pqqE"/>
    <property type="match status" value="1"/>
</dbReference>
<dbReference type="Proteomes" id="UP000813420">
    <property type="component" value="Unassembled WGS sequence"/>
</dbReference>
<evidence type="ECO:0000256" key="2">
    <source>
        <dbReference type="ARBA" id="ARBA00022485"/>
    </source>
</evidence>
<evidence type="ECO:0000313" key="8">
    <source>
        <dbReference type="EMBL" id="HJH49569.1"/>
    </source>
</evidence>
<dbReference type="CDD" id="cd01335">
    <property type="entry name" value="Radical_SAM"/>
    <property type="match status" value="1"/>
</dbReference>
<evidence type="ECO:0000256" key="3">
    <source>
        <dbReference type="ARBA" id="ARBA00022691"/>
    </source>
</evidence>
<comment type="caution">
    <text evidence="8">The sequence shown here is derived from an EMBL/GenBank/DDBJ whole genome shotgun (WGS) entry which is preliminary data.</text>
</comment>
<dbReference type="RefSeq" id="WP_277271827.1">
    <property type="nucleotide sequence ID" value="NZ_DYXE01000047.1"/>
</dbReference>
<dbReference type="AlphaFoldDB" id="A0A9D2VX52"/>
<sequence length="375" mass="42661">MELFQTETTTLEKVMLQKAAAAQRPVNGTFELLPLCNMNCAMCYIRRNRSEVESGGGLRTAEEWIGLGEEMKKSGVLFLLLTGGEPLLFPDFQRLYLELKRMGMVLTINTNGTLLDEKWADFFGKEKPRRINITLYGADERAYEELCHYPGGFERTMRGIRLLKERGVDVKINGSVTKENHKDVKRIYQIGRELEIPVHMDTYMLPGIRERGLAIEQQSRLAPEAAATAELETVKTELGEEQFSFYVQRKIAQIENGPDVYPDGMTCMAGNCSFSVNWQGEMRPCVTIEEPSVPVFEMGFDAAWEKMSGGAKKFRLHTKCVKCRLRPVCKTCVASAWLETGRYDGLPEYLCRYAKEYARLFYEANAGLGRKDEDK</sequence>
<dbReference type="Pfam" id="PF04055">
    <property type="entry name" value="Radical_SAM"/>
    <property type="match status" value="1"/>
</dbReference>
<dbReference type="Gene3D" id="3.20.20.70">
    <property type="entry name" value="Aldolase class I"/>
    <property type="match status" value="1"/>
</dbReference>
<dbReference type="EMBL" id="DYXE01000047">
    <property type="protein sequence ID" value="HJH49569.1"/>
    <property type="molecule type" value="Genomic_DNA"/>
</dbReference>
<gene>
    <name evidence="8" type="ORF">K8V39_04830</name>
</gene>
<evidence type="ECO:0000256" key="5">
    <source>
        <dbReference type="ARBA" id="ARBA00023004"/>
    </source>
</evidence>
<dbReference type="GO" id="GO:0046872">
    <property type="term" value="F:metal ion binding"/>
    <property type="evidence" value="ECO:0007669"/>
    <property type="project" value="UniProtKB-KW"/>
</dbReference>
<dbReference type="InterPro" id="IPR058240">
    <property type="entry name" value="rSAM_sf"/>
</dbReference>
<dbReference type="SUPFAM" id="SSF102114">
    <property type="entry name" value="Radical SAM enzymes"/>
    <property type="match status" value="1"/>
</dbReference>
<dbReference type="GO" id="GO:0003824">
    <property type="term" value="F:catalytic activity"/>
    <property type="evidence" value="ECO:0007669"/>
    <property type="project" value="InterPro"/>
</dbReference>
<dbReference type="PROSITE" id="PS51918">
    <property type="entry name" value="RADICAL_SAM"/>
    <property type="match status" value="1"/>
</dbReference>
<evidence type="ECO:0000256" key="1">
    <source>
        <dbReference type="ARBA" id="ARBA00001966"/>
    </source>
</evidence>
<proteinExistence type="predicted"/>
<protein>
    <submittedName>
        <fullName evidence="8">Radical SAM protein</fullName>
    </submittedName>
</protein>
<keyword evidence="6" id="KW-0411">Iron-sulfur</keyword>
<comment type="cofactor">
    <cofactor evidence="1">
        <name>[4Fe-4S] cluster</name>
        <dbReference type="ChEBI" id="CHEBI:49883"/>
    </cofactor>
</comment>
<dbReference type="PANTHER" id="PTHR11228">
    <property type="entry name" value="RADICAL SAM DOMAIN PROTEIN"/>
    <property type="match status" value="1"/>
</dbReference>
<reference evidence="8" key="2">
    <citation type="submission" date="2021-09" db="EMBL/GenBank/DDBJ databases">
        <authorList>
            <person name="Gilroy R."/>
        </authorList>
    </citation>
    <scope>NUCLEOTIDE SEQUENCE</scope>
    <source>
        <strain evidence="8">USAMLcec4-12693</strain>
    </source>
</reference>
<evidence type="ECO:0000259" key="7">
    <source>
        <dbReference type="PROSITE" id="PS51918"/>
    </source>
</evidence>
<dbReference type="SFLD" id="SFLDG01067">
    <property type="entry name" value="SPASM/twitch_domain_containing"/>
    <property type="match status" value="1"/>
</dbReference>
<keyword evidence="4" id="KW-0479">Metal-binding</keyword>
<dbReference type="SFLD" id="SFLDG01386">
    <property type="entry name" value="main_SPASM_domain-containing"/>
    <property type="match status" value="1"/>
</dbReference>
<reference evidence="8" key="1">
    <citation type="journal article" date="2021" name="PeerJ">
        <title>Extensive microbial diversity within the chicken gut microbiome revealed by metagenomics and culture.</title>
        <authorList>
            <person name="Gilroy R."/>
            <person name="Ravi A."/>
            <person name="Getino M."/>
            <person name="Pursley I."/>
            <person name="Horton D.L."/>
            <person name="Alikhan N.F."/>
            <person name="Baker D."/>
            <person name="Gharbi K."/>
            <person name="Hall N."/>
            <person name="Watson M."/>
            <person name="Adriaenssens E.M."/>
            <person name="Foster-Nyarko E."/>
            <person name="Jarju S."/>
            <person name="Secka A."/>
            <person name="Antonio M."/>
            <person name="Oren A."/>
            <person name="Chaudhuri R.R."/>
            <person name="La Ragione R."/>
            <person name="Hildebrand F."/>
            <person name="Pallen M.J."/>
        </authorList>
    </citation>
    <scope>NUCLEOTIDE SEQUENCE</scope>
    <source>
        <strain evidence="8">USAMLcec4-12693</strain>
    </source>
</reference>
<dbReference type="InterPro" id="IPR017200">
    <property type="entry name" value="PqqE-like"/>
</dbReference>
<dbReference type="InterPro" id="IPR007197">
    <property type="entry name" value="rSAM"/>
</dbReference>
<name>A0A9D2VX52_9FIRM</name>
<evidence type="ECO:0000256" key="6">
    <source>
        <dbReference type="ARBA" id="ARBA00023014"/>
    </source>
</evidence>
<organism evidence="8 9">
    <name type="scientific">Merdimonas faecis</name>
    <dbReference type="NCBI Taxonomy" id="1653435"/>
    <lineage>
        <taxon>Bacteria</taxon>
        <taxon>Bacillati</taxon>
        <taxon>Bacillota</taxon>
        <taxon>Clostridia</taxon>
        <taxon>Lachnospirales</taxon>
        <taxon>Lachnospiraceae</taxon>
        <taxon>Merdimonas</taxon>
    </lineage>
</organism>
<keyword evidence="5" id="KW-0408">Iron</keyword>
<dbReference type="InterPro" id="IPR050377">
    <property type="entry name" value="Radical_SAM_PqqE_MftC-like"/>
</dbReference>
<dbReference type="SFLD" id="SFLDS00029">
    <property type="entry name" value="Radical_SAM"/>
    <property type="match status" value="1"/>
</dbReference>